<feature type="chain" id="PRO_5042040139" description="Fibrinogen C-terminal domain-containing protein" evidence="2">
    <location>
        <begin position="23"/>
        <end position="510"/>
    </location>
</feature>
<dbReference type="InterPro" id="IPR036056">
    <property type="entry name" value="Fibrinogen-like_C"/>
</dbReference>
<keyword evidence="5" id="KW-1185">Reference proteome</keyword>
<comment type="caution">
    <text evidence="4">The sequence shown here is derived from an EMBL/GenBank/DDBJ whole genome shotgun (WGS) entry which is preliminary data.</text>
</comment>
<dbReference type="SUPFAM" id="SSF56496">
    <property type="entry name" value="Fibrinogen C-terminal domain-like"/>
    <property type="match status" value="1"/>
</dbReference>
<accession>A0AAE0XPY4</accession>
<dbReference type="Pfam" id="PF00147">
    <property type="entry name" value="Fibrinogen_C"/>
    <property type="match status" value="1"/>
</dbReference>
<evidence type="ECO:0000313" key="4">
    <source>
        <dbReference type="EMBL" id="KAK3702571.1"/>
    </source>
</evidence>
<dbReference type="GO" id="GO:1990138">
    <property type="term" value="P:neuron projection extension"/>
    <property type="evidence" value="ECO:0007669"/>
    <property type="project" value="TreeGrafter"/>
</dbReference>
<dbReference type="Gene3D" id="3.90.215.10">
    <property type="entry name" value="Gamma Fibrinogen, chain A, domain 1"/>
    <property type="match status" value="1"/>
</dbReference>
<evidence type="ECO:0000256" key="2">
    <source>
        <dbReference type="SAM" id="SignalP"/>
    </source>
</evidence>
<evidence type="ECO:0000259" key="3">
    <source>
        <dbReference type="PROSITE" id="PS51406"/>
    </source>
</evidence>
<proteinExistence type="predicted"/>
<evidence type="ECO:0000256" key="1">
    <source>
        <dbReference type="ARBA" id="ARBA00023157"/>
    </source>
</evidence>
<dbReference type="GO" id="GO:0007160">
    <property type="term" value="P:cell-matrix adhesion"/>
    <property type="evidence" value="ECO:0007669"/>
    <property type="project" value="TreeGrafter"/>
</dbReference>
<dbReference type="CDD" id="cd00087">
    <property type="entry name" value="FReD"/>
    <property type="match status" value="1"/>
</dbReference>
<dbReference type="AlphaFoldDB" id="A0AAE0XPY4"/>
<dbReference type="PROSITE" id="PS00514">
    <property type="entry name" value="FIBRINOGEN_C_1"/>
    <property type="match status" value="1"/>
</dbReference>
<dbReference type="InterPro" id="IPR002181">
    <property type="entry name" value="Fibrinogen_a/b/g_C_dom"/>
</dbReference>
<dbReference type="Proteomes" id="UP001283361">
    <property type="component" value="Unassembled WGS sequence"/>
</dbReference>
<dbReference type="GO" id="GO:0005615">
    <property type="term" value="C:extracellular space"/>
    <property type="evidence" value="ECO:0007669"/>
    <property type="project" value="TreeGrafter"/>
</dbReference>
<dbReference type="InterPro" id="IPR050373">
    <property type="entry name" value="Fibrinogen_C-term_domain"/>
</dbReference>
<dbReference type="GO" id="GO:0005178">
    <property type="term" value="F:integrin binding"/>
    <property type="evidence" value="ECO:0007669"/>
    <property type="project" value="TreeGrafter"/>
</dbReference>
<sequence>MDIGTFLGFVSVFVFFLSGSSAHSRGLELTLENERIFVAKDDLCGQLTCRAKGNSVSINSVALTKVNAAGKSGNLLTVSESKPEGEVLLDNIHGNGSLEKNFAFIRMELSESASCESDYFTCKVTFALESGQTGTSFIMTGPGEPVNLQTGTQTDREQVVNVSRSGPTSFKSANPYTSEIWFLGNKITRVEGKFETLSDRLDRKMSENVDAIRKRTGTLENTVLERVASVETDFSARASRLEDRVSSIMLSQSSETRPGVTQALNGLEEKLKYMTSSLATMNETLTTPDKGYRGAEQPQTCERGMGFDITKQYASYAIMAHNGPKEEILCDTHTDGGGWIVIQRRAKGDVDFYRDWTSYREGFGSLTGDFWIGNEALHKLTDAHPYELRIDTRHKGKELFAEYSSFRITGEADNYRALIGSFTGTFGHDSMAYSNNRPFSTFDRDNDANPSSCAISHHGAWWYGSCHHSHLNGVWGAQGGTGPNWYNGKSWMNLYFTEMKIRRAEINKNL</sequence>
<gene>
    <name evidence="4" type="ORF">RRG08_042563</name>
</gene>
<keyword evidence="2" id="KW-0732">Signal</keyword>
<name>A0AAE0XPY4_9GAST</name>
<organism evidence="4 5">
    <name type="scientific">Elysia crispata</name>
    <name type="common">lettuce slug</name>
    <dbReference type="NCBI Taxonomy" id="231223"/>
    <lineage>
        <taxon>Eukaryota</taxon>
        <taxon>Metazoa</taxon>
        <taxon>Spiralia</taxon>
        <taxon>Lophotrochozoa</taxon>
        <taxon>Mollusca</taxon>
        <taxon>Gastropoda</taxon>
        <taxon>Heterobranchia</taxon>
        <taxon>Euthyneura</taxon>
        <taxon>Panpulmonata</taxon>
        <taxon>Sacoglossa</taxon>
        <taxon>Placobranchoidea</taxon>
        <taxon>Plakobranchidae</taxon>
        <taxon>Elysia</taxon>
    </lineage>
</organism>
<dbReference type="PANTHER" id="PTHR19143">
    <property type="entry name" value="FIBRINOGEN/TENASCIN/ANGIOPOEITIN"/>
    <property type="match status" value="1"/>
</dbReference>
<feature type="signal peptide" evidence="2">
    <location>
        <begin position="1"/>
        <end position="22"/>
    </location>
</feature>
<dbReference type="PROSITE" id="PS51406">
    <property type="entry name" value="FIBRINOGEN_C_2"/>
    <property type="match status" value="1"/>
</dbReference>
<dbReference type="InterPro" id="IPR014716">
    <property type="entry name" value="Fibrinogen_a/b/g_C_1"/>
</dbReference>
<dbReference type="PANTHER" id="PTHR19143:SF348">
    <property type="entry name" value="TENASCIN-N"/>
    <property type="match status" value="1"/>
</dbReference>
<dbReference type="InterPro" id="IPR020837">
    <property type="entry name" value="Fibrinogen_CS"/>
</dbReference>
<reference evidence="4" key="1">
    <citation type="journal article" date="2023" name="G3 (Bethesda)">
        <title>A reference genome for the long-term kleptoplast-retaining sea slug Elysia crispata morphotype clarki.</title>
        <authorList>
            <person name="Eastman K.E."/>
            <person name="Pendleton A.L."/>
            <person name="Shaikh M.A."/>
            <person name="Suttiyut T."/>
            <person name="Ogas R."/>
            <person name="Tomko P."/>
            <person name="Gavelis G."/>
            <person name="Widhalm J.R."/>
            <person name="Wisecaver J.H."/>
        </authorList>
    </citation>
    <scope>NUCLEOTIDE SEQUENCE</scope>
    <source>
        <strain evidence="4">ECLA1</strain>
    </source>
</reference>
<evidence type="ECO:0000313" key="5">
    <source>
        <dbReference type="Proteomes" id="UP001283361"/>
    </source>
</evidence>
<protein>
    <recommendedName>
        <fullName evidence="3">Fibrinogen C-terminal domain-containing protein</fullName>
    </recommendedName>
</protein>
<dbReference type="SMART" id="SM00186">
    <property type="entry name" value="FBG"/>
    <property type="match status" value="1"/>
</dbReference>
<keyword evidence="1" id="KW-1015">Disulfide bond</keyword>
<dbReference type="EMBL" id="JAWDGP010007852">
    <property type="protein sequence ID" value="KAK3702571.1"/>
    <property type="molecule type" value="Genomic_DNA"/>
</dbReference>
<feature type="domain" description="Fibrinogen C-terminal" evidence="3">
    <location>
        <begin position="292"/>
        <end position="505"/>
    </location>
</feature>